<dbReference type="AlphaFoldDB" id="A0A7J6V310"/>
<name>A0A7J6V310_THATH</name>
<sequence length="105" mass="11441">MSSTKPDKTISDDAADSPSTSNMPYNPQREVTNCPSLQDEPKCKSLSPILNFDDITFVFSQLKGMPKSVYSSKGLLQGLGPGVVIALCFFTVQRNAKILLSKEIL</sequence>
<organism evidence="2 3">
    <name type="scientific">Thalictrum thalictroides</name>
    <name type="common">Rue-anemone</name>
    <name type="synonym">Anemone thalictroides</name>
    <dbReference type="NCBI Taxonomy" id="46969"/>
    <lineage>
        <taxon>Eukaryota</taxon>
        <taxon>Viridiplantae</taxon>
        <taxon>Streptophyta</taxon>
        <taxon>Embryophyta</taxon>
        <taxon>Tracheophyta</taxon>
        <taxon>Spermatophyta</taxon>
        <taxon>Magnoliopsida</taxon>
        <taxon>Ranunculales</taxon>
        <taxon>Ranunculaceae</taxon>
        <taxon>Thalictroideae</taxon>
        <taxon>Thalictrum</taxon>
    </lineage>
</organism>
<evidence type="ECO:0000256" key="1">
    <source>
        <dbReference type="SAM" id="MobiDB-lite"/>
    </source>
</evidence>
<evidence type="ECO:0000313" key="2">
    <source>
        <dbReference type="EMBL" id="KAF5178650.1"/>
    </source>
</evidence>
<evidence type="ECO:0000313" key="3">
    <source>
        <dbReference type="Proteomes" id="UP000554482"/>
    </source>
</evidence>
<gene>
    <name evidence="2" type="ORF">FRX31_031762</name>
</gene>
<keyword evidence="3" id="KW-1185">Reference proteome</keyword>
<feature type="compositionally biased region" description="Polar residues" evidence="1">
    <location>
        <begin position="17"/>
        <end position="36"/>
    </location>
</feature>
<accession>A0A7J6V310</accession>
<feature type="region of interest" description="Disordered" evidence="1">
    <location>
        <begin position="1"/>
        <end position="37"/>
    </location>
</feature>
<dbReference type="EMBL" id="JABWDY010039828">
    <property type="protein sequence ID" value="KAF5178650.1"/>
    <property type="molecule type" value="Genomic_DNA"/>
</dbReference>
<protein>
    <submittedName>
        <fullName evidence="2">Uncharacterized protein</fullName>
    </submittedName>
</protein>
<feature type="compositionally biased region" description="Basic and acidic residues" evidence="1">
    <location>
        <begin position="1"/>
        <end position="11"/>
    </location>
</feature>
<proteinExistence type="predicted"/>
<reference evidence="2 3" key="1">
    <citation type="submission" date="2020-06" db="EMBL/GenBank/DDBJ databases">
        <title>Transcriptomic and genomic resources for Thalictrum thalictroides and T. hernandezii: Facilitating candidate gene discovery in an emerging model plant lineage.</title>
        <authorList>
            <person name="Arias T."/>
            <person name="Riano-Pachon D.M."/>
            <person name="Di Stilio V.S."/>
        </authorList>
    </citation>
    <scope>NUCLEOTIDE SEQUENCE [LARGE SCALE GENOMIC DNA]</scope>
    <source>
        <strain evidence="3">cv. WT478/WT964</strain>
        <tissue evidence="2">Leaves</tissue>
    </source>
</reference>
<dbReference type="Proteomes" id="UP000554482">
    <property type="component" value="Unassembled WGS sequence"/>
</dbReference>
<comment type="caution">
    <text evidence="2">The sequence shown here is derived from an EMBL/GenBank/DDBJ whole genome shotgun (WGS) entry which is preliminary data.</text>
</comment>